<evidence type="ECO:0000313" key="4">
    <source>
        <dbReference type="Proteomes" id="UP000789831"/>
    </source>
</evidence>
<keyword evidence="2" id="KW-1133">Transmembrane helix</keyword>
<sequence>MSSSKSNSRGRNSPLYTYAALAVAAASIAYYIYQRSQPRERRDNRTGGEGGTGTELERNETQRNINTTNQTRLRRVVDSPTRGRSATSRQSARIRRKQMSISLKDTLIWNPSNDPDSPNYAFVENVLALLQVLTKSYDIHLVAPVRNDQEKEQILSLFRNADLFSSIDERKVLFCETEEGKIHIVRHLESPIHIEGGTAETVDLVRGFVERIVWINSKANNNNTFGIARNVFAISSNSASSSSVSSVDTSQWTNVEICNSLLASSLNLDRLIKRRK</sequence>
<gene>
    <name evidence="3" type="ORF">AGERDE_LOCUS3892</name>
</gene>
<feature type="region of interest" description="Disordered" evidence="1">
    <location>
        <begin position="37"/>
        <end position="69"/>
    </location>
</feature>
<evidence type="ECO:0000313" key="3">
    <source>
        <dbReference type="EMBL" id="CAG8493812.1"/>
    </source>
</evidence>
<dbReference type="EMBL" id="CAJVPL010000411">
    <property type="protein sequence ID" value="CAG8493812.1"/>
    <property type="molecule type" value="Genomic_DNA"/>
</dbReference>
<keyword evidence="2" id="KW-0472">Membrane</keyword>
<keyword evidence="2" id="KW-0812">Transmembrane</keyword>
<reference evidence="3" key="1">
    <citation type="submission" date="2021-06" db="EMBL/GenBank/DDBJ databases">
        <authorList>
            <person name="Kallberg Y."/>
            <person name="Tangrot J."/>
            <person name="Rosling A."/>
        </authorList>
    </citation>
    <scope>NUCLEOTIDE SEQUENCE</scope>
    <source>
        <strain evidence="3">MT106</strain>
    </source>
</reference>
<dbReference type="OrthoDB" id="77656at2759"/>
<name>A0A9N8WR69_9GLOM</name>
<evidence type="ECO:0000256" key="1">
    <source>
        <dbReference type="SAM" id="MobiDB-lite"/>
    </source>
</evidence>
<proteinExistence type="predicted"/>
<dbReference type="Pfam" id="PF22978">
    <property type="entry name" value="HAD_Pex22"/>
    <property type="match status" value="1"/>
</dbReference>
<protein>
    <submittedName>
        <fullName evidence="3">12708_t:CDS:1</fullName>
    </submittedName>
</protein>
<dbReference type="GO" id="GO:0007031">
    <property type="term" value="P:peroxisome organization"/>
    <property type="evidence" value="ECO:0007669"/>
    <property type="project" value="InterPro"/>
</dbReference>
<evidence type="ECO:0000256" key="2">
    <source>
        <dbReference type="SAM" id="Phobius"/>
    </source>
</evidence>
<dbReference type="AlphaFoldDB" id="A0A9N8WR69"/>
<keyword evidence="4" id="KW-1185">Reference proteome</keyword>
<dbReference type="Proteomes" id="UP000789831">
    <property type="component" value="Unassembled WGS sequence"/>
</dbReference>
<organism evidence="3 4">
    <name type="scientific">Ambispora gerdemannii</name>
    <dbReference type="NCBI Taxonomy" id="144530"/>
    <lineage>
        <taxon>Eukaryota</taxon>
        <taxon>Fungi</taxon>
        <taxon>Fungi incertae sedis</taxon>
        <taxon>Mucoromycota</taxon>
        <taxon>Glomeromycotina</taxon>
        <taxon>Glomeromycetes</taxon>
        <taxon>Archaeosporales</taxon>
        <taxon>Ambisporaceae</taxon>
        <taxon>Ambispora</taxon>
    </lineage>
</organism>
<feature type="transmembrane region" description="Helical" evidence="2">
    <location>
        <begin position="15"/>
        <end position="33"/>
    </location>
</feature>
<feature type="compositionally biased region" description="Basic and acidic residues" evidence="1">
    <location>
        <begin position="37"/>
        <end position="46"/>
    </location>
</feature>
<accession>A0A9N8WR69</accession>
<comment type="caution">
    <text evidence="3">The sequence shown here is derived from an EMBL/GenBank/DDBJ whole genome shotgun (WGS) entry which is preliminary data.</text>
</comment>
<dbReference type="InterPro" id="IPR037485">
    <property type="entry name" value="PEX22"/>
</dbReference>
<dbReference type="PANTHER" id="PTHR34126">
    <property type="entry name" value="PEROXISOME BIOGENESIS PROTEIN 22"/>
    <property type="match status" value="1"/>
</dbReference>
<dbReference type="PANTHER" id="PTHR34126:SF1">
    <property type="entry name" value="PEROXISOME BIOGENESIS PROTEIN 22"/>
    <property type="match status" value="1"/>
</dbReference>